<feature type="compositionally biased region" description="Low complexity" evidence="6">
    <location>
        <begin position="290"/>
        <end position="303"/>
    </location>
</feature>
<dbReference type="OrthoDB" id="9945596at2759"/>
<evidence type="ECO:0000256" key="4">
    <source>
        <dbReference type="ARBA" id="ARBA00023136"/>
    </source>
</evidence>
<evidence type="ECO:0000256" key="1">
    <source>
        <dbReference type="ARBA" id="ARBA00004141"/>
    </source>
</evidence>
<feature type="transmembrane region" description="Helical" evidence="7">
    <location>
        <begin position="34"/>
        <end position="53"/>
    </location>
</feature>
<accession>A0A851N0W3</accession>
<dbReference type="Pfam" id="PF04103">
    <property type="entry name" value="CD20"/>
    <property type="match status" value="1"/>
</dbReference>
<protein>
    <submittedName>
        <fullName evidence="8">F1892 protein</fullName>
    </submittedName>
</protein>
<keyword evidence="9" id="KW-1185">Reference proteome</keyword>
<evidence type="ECO:0000313" key="9">
    <source>
        <dbReference type="Proteomes" id="UP000614027"/>
    </source>
</evidence>
<feature type="transmembrane region" description="Helical" evidence="7">
    <location>
        <begin position="142"/>
        <end position="166"/>
    </location>
</feature>
<feature type="transmembrane region" description="Helical" evidence="7">
    <location>
        <begin position="65"/>
        <end position="89"/>
    </location>
</feature>
<reference evidence="8" key="1">
    <citation type="submission" date="2019-09" db="EMBL/GenBank/DDBJ databases">
        <title>Bird 10,000 Genomes (B10K) Project - Family phase.</title>
        <authorList>
            <person name="Zhang G."/>
        </authorList>
    </citation>
    <scope>NUCLEOTIDE SEQUENCE</scope>
    <source>
        <strain evidence="8">B10K-DU-001-09</strain>
        <tissue evidence="8">Muscle</tissue>
    </source>
</reference>
<evidence type="ECO:0000256" key="6">
    <source>
        <dbReference type="SAM" id="MobiDB-lite"/>
    </source>
</evidence>
<comment type="subcellular location">
    <subcellularLocation>
        <location evidence="1">Membrane</location>
        <topology evidence="1">Multi-pass membrane protein</topology>
    </subcellularLocation>
</comment>
<evidence type="ECO:0000256" key="2">
    <source>
        <dbReference type="ARBA" id="ARBA00022692"/>
    </source>
</evidence>
<gene>
    <name evidence="8" type="primary">Fam189a2</name>
    <name evidence="8" type="ORF">CAMPRO_R14892</name>
</gene>
<comment type="similarity">
    <text evidence="5">Belongs to the ENTREP family.</text>
</comment>
<feature type="non-terminal residue" evidence="8">
    <location>
        <position position="1"/>
    </location>
</feature>
<dbReference type="GO" id="GO:0016020">
    <property type="term" value="C:membrane"/>
    <property type="evidence" value="ECO:0007669"/>
    <property type="project" value="UniProtKB-SubCell"/>
</dbReference>
<evidence type="ECO:0000256" key="7">
    <source>
        <dbReference type="SAM" id="Phobius"/>
    </source>
</evidence>
<feature type="non-terminal residue" evidence="8">
    <location>
        <position position="474"/>
    </location>
</feature>
<name>A0A851N0W3_9DEND</name>
<sequence length="474" mass="51935">LGLSLLQGGLGCALSALGFATLWLSPAGQVKNAWSAWAGLAAILCGILGLMTWKKPVMTLTKLSILLSIISVLLSLTGFILACQGIQFLSKAPSCNLMDKNENKVCFCCEELQLNKCTDVETALKLYFVKSCSAAHLILKKILLGLCVLNALTAAVSLTVTSLHYLQILTSRRFCLDESQIEENDQIFDTDDFVPPVPPPSYFATFNSGSLQMSHRTFVSDGLSLPHVYATRLNGVEVFFRLDPPPPYEDDVQSSNVSEQGDAPQINVMKDVDSGELSEGQASEAEETLESSSRASLSPSNASCRSDGVNRRALSPLQKRSKSDPVLLCCHLSQGTALSCETATRNEVKQQLHVVIVQECSRARALRGKPQYLIDLSYTDTKWLVAWILEQSSCSMSPDIHELVENIKCVLKSDEKHMAETITSATFLEQVMAPAQEVMSSRVHVLPFRRQPELLYLDSCDDLTTSTTDEDQLA</sequence>
<keyword evidence="4 7" id="KW-0472">Membrane</keyword>
<dbReference type="Proteomes" id="UP000614027">
    <property type="component" value="Unassembled WGS sequence"/>
</dbReference>
<feature type="region of interest" description="Disordered" evidence="6">
    <location>
        <begin position="273"/>
        <end position="309"/>
    </location>
</feature>
<keyword evidence="3 7" id="KW-1133">Transmembrane helix</keyword>
<dbReference type="AlphaFoldDB" id="A0A851N0W3"/>
<keyword evidence="2 7" id="KW-0812">Transmembrane</keyword>
<dbReference type="PANTHER" id="PTHR17615:SF8">
    <property type="entry name" value="ENDOSOMAL TRANSMEMBRANE EPSIN INTERACTOR 1"/>
    <property type="match status" value="1"/>
</dbReference>
<comment type="caution">
    <text evidence="8">The sequence shown here is derived from an EMBL/GenBank/DDBJ whole genome shotgun (WGS) entry which is preliminary data.</text>
</comment>
<dbReference type="InterPro" id="IPR007237">
    <property type="entry name" value="CD20-like"/>
</dbReference>
<dbReference type="EMBL" id="WBMV01006441">
    <property type="protein sequence ID" value="NXC32964.1"/>
    <property type="molecule type" value="Genomic_DNA"/>
</dbReference>
<organism evidence="8 9">
    <name type="scientific">Campylorhamphus procurvoides</name>
    <dbReference type="NCBI Taxonomy" id="190295"/>
    <lineage>
        <taxon>Eukaryota</taxon>
        <taxon>Metazoa</taxon>
        <taxon>Chordata</taxon>
        <taxon>Craniata</taxon>
        <taxon>Vertebrata</taxon>
        <taxon>Euteleostomi</taxon>
        <taxon>Archelosauria</taxon>
        <taxon>Archosauria</taxon>
        <taxon>Dinosauria</taxon>
        <taxon>Saurischia</taxon>
        <taxon>Theropoda</taxon>
        <taxon>Coelurosauria</taxon>
        <taxon>Aves</taxon>
        <taxon>Neognathae</taxon>
        <taxon>Neoaves</taxon>
        <taxon>Telluraves</taxon>
        <taxon>Australaves</taxon>
        <taxon>Passeriformes</taxon>
        <taxon>Dendrocolaptidae</taxon>
        <taxon>Campylorhamphus</taxon>
    </lineage>
</organism>
<evidence type="ECO:0000256" key="5">
    <source>
        <dbReference type="ARBA" id="ARBA00034309"/>
    </source>
</evidence>
<evidence type="ECO:0000313" key="8">
    <source>
        <dbReference type="EMBL" id="NXC32964.1"/>
    </source>
</evidence>
<dbReference type="PANTHER" id="PTHR17615">
    <property type="entry name" value="PROTEIN FAM189A"/>
    <property type="match status" value="1"/>
</dbReference>
<dbReference type="InterPro" id="IPR030431">
    <property type="entry name" value="ENTREP1-3"/>
</dbReference>
<evidence type="ECO:0000256" key="3">
    <source>
        <dbReference type="ARBA" id="ARBA00022989"/>
    </source>
</evidence>
<proteinExistence type="inferred from homology"/>